<organism evidence="1 2">
    <name type="scientific">Photobacterium indicum</name>
    <dbReference type="NCBI Taxonomy" id="81447"/>
    <lineage>
        <taxon>Bacteria</taxon>
        <taxon>Pseudomonadati</taxon>
        <taxon>Pseudomonadota</taxon>
        <taxon>Gammaproteobacteria</taxon>
        <taxon>Vibrionales</taxon>
        <taxon>Vibrionaceae</taxon>
        <taxon>Photobacterium</taxon>
    </lineage>
</organism>
<sequence>MAMFEPVTEPEVFENMVAILTDYIHLDRFAVRRLSFVIRNVERFPNVSERALYNRIVGQYILAVNTGTLGQDRHEIKQMLIDGRNALRGDG</sequence>
<proteinExistence type="predicted"/>
<protein>
    <submittedName>
        <fullName evidence="1">Uncharacterized protein</fullName>
    </submittedName>
</protein>
<comment type="caution">
    <text evidence="1">The sequence shown here is derived from an EMBL/GenBank/DDBJ whole genome shotgun (WGS) entry which is preliminary data.</text>
</comment>
<evidence type="ECO:0000313" key="2">
    <source>
        <dbReference type="Proteomes" id="UP000241803"/>
    </source>
</evidence>
<dbReference type="EMBL" id="PYOC01000012">
    <property type="protein sequence ID" value="PSV43610.1"/>
    <property type="molecule type" value="Genomic_DNA"/>
</dbReference>
<keyword evidence="2" id="KW-1185">Reference proteome</keyword>
<evidence type="ECO:0000313" key="1">
    <source>
        <dbReference type="EMBL" id="PSV43610.1"/>
    </source>
</evidence>
<dbReference type="Proteomes" id="UP000241803">
    <property type="component" value="Unassembled WGS sequence"/>
</dbReference>
<name>A0A2T3L3E1_9GAMM</name>
<dbReference type="AlphaFoldDB" id="A0A2T3L3E1"/>
<gene>
    <name evidence="1" type="ORF">C9J47_22340</name>
</gene>
<reference evidence="1 2" key="1">
    <citation type="submission" date="2018-03" db="EMBL/GenBank/DDBJ databases">
        <title>Whole genome sequencing of Histamine producing bacteria.</title>
        <authorList>
            <person name="Butler K."/>
        </authorList>
    </citation>
    <scope>NUCLEOTIDE SEQUENCE [LARGE SCALE GENOMIC DNA]</scope>
    <source>
        <strain evidence="1 2">ATCC 19614</strain>
    </source>
</reference>
<accession>A0A2T3L3E1</accession>